<protein>
    <submittedName>
        <fullName evidence="1">Uncharacterized protein</fullName>
    </submittedName>
</protein>
<evidence type="ECO:0000313" key="1">
    <source>
        <dbReference type="EMBL" id="SVE55041.1"/>
    </source>
</evidence>
<name>A0A383EE93_9ZZZZ</name>
<reference evidence="1" key="1">
    <citation type="submission" date="2018-05" db="EMBL/GenBank/DDBJ databases">
        <authorList>
            <person name="Lanie J.A."/>
            <person name="Ng W.-L."/>
            <person name="Kazmierczak K.M."/>
            <person name="Andrzejewski T.M."/>
            <person name="Davidsen T.M."/>
            <person name="Wayne K.J."/>
            <person name="Tettelin H."/>
            <person name="Glass J.I."/>
            <person name="Rusch D."/>
            <person name="Podicherti R."/>
            <person name="Tsui H.-C.T."/>
            <person name="Winkler M.E."/>
        </authorList>
    </citation>
    <scope>NUCLEOTIDE SEQUENCE</scope>
</reference>
<gene>
    <name evidence="1" type="ORF">METZ01_LOCUS507895</name>
</gene>
<accession>A0A383EE93</accession>
<dbReference type="AlphaFoldDB" id="A0A383EE93"/>
<dbReference type="EMBL" id="UINC01225122">
    <property type="protein sequence ID" value="SVE55041.1"/>
    <property type="molecule type" value="Genomic_DNA"/>
</dbReference>
<sequence>MKARIRENGANIAIELQFFFRGGRMDEDEACRTQQPDYGSPAHAKMGAITLPATSV</sequence>
<organism evidence="1">
    <name type="scientific">marine metagenome</name>
    <dbReference type="NCBI Taxonomy" id="408172"/>
    <lineage>
        <taxon>unclassified sequences</taxon>
        <taxon>metagenomes</taxon>
        <taxon>ecological metagenomes</taxon>
    </lineage>
</organism>
<proteinExistence type="predicted"/>
<feature type="non-terminal residue" evidence="1">
    <location>
        <position position="56"/>
    </location>
</feature>